<reference evidence="1" key="1">
    <citation type="journal article" date="2021" name="Environ. Microbiol.">
        <title>Gene family expansions and transcriptome signatures uncover fungal adaptations to wood decay.</title>
        <authorList>
            <person name="Hage H."/>
            <person name="Miyauchi S."/>
            <person name="Viragh M."/>
            <person name="Drula E."/>
            <person name="Min B."/>
            <person name="Chaduli D."/>
            <person name="Navarro D."/>
            <person name="Favel A."/>
            <person name="Norest M."/>
            <person name="Lesage-Meessen L."/>
            <person name="Balint B."/>
            <person name="Merenyi Z."/>
            <person name="de Eugenio L."/>
            <person name="Morin E."/>
            <person name="Martinez A.T."/>
            <person name="Baldrian P."/>
            <person name="Stursova M."/>
            <person name="Martinez M.J."/>
            <person name="Novotny C."/>
            <person name="Magnuson J.K."/>
            <person name="Spatafora J.W."/>
            <person name="Maurice S."/>
            <person name="Pangilinan J."/>
            <person name="Andreopoulos W."/>
            <person name="LaButti K."/>
            <person name="Hundley H."/>
            <person name="Na H."/>
            <person name="Kuo A."/>
            <person name="Barry K."/>
            <person name="Lipzen A."/>
            <person name="Henrissat B."/>
            <person name="Riley R."/>
            <person name="Ahrendt S."/>
            <person name="Nagy L.G."/>
            <person name="Grigoriev I.V."/>
            <person name="Martin F."/>
            <person name="Rosso M.N."/>
        </authorList>
    </citation>
    <scope>NUCLEOTIDE SEQUENCE</scope>
    <source>
        <strain evidence="1">CBS 384.51</strain>
    </source>
</reference>
<dbReference type="Proteomes" id="UP001055072">
    <property type="component" value="Unassembled WGS sequence"/>
</dbReference>
<sequence>MEWHRLEPDVIAFLQPIAKDRLPFRLSIINSTLSHIIPQIRDGPSLLDYVVRCKPINDLMLLKTKNFSGAHISKHKKTILTFVDEWEKSYNRYVDDLVKQELKLQAHQTISPKLAIASIFTCTFCGQLSTGQFLKSHFCERSSAAIIEQYSMTTPGKKMLMDACLTFKEGEFWMPRPQGLPTHFKSLACRLVSIVSEYGLNPIEATTEEMDRASVRLQCATCKMQSVLSQTMNWREAIAHAAEFHTEPDSVVRWTHVRREGLYPLD</sequence>
<gene>
    <name evidence="1" type="ORF">BDY19DRAFT_275638</name>
</gene>
<keyword evidence="2" id="KW-1185">Reference proteome</keyword>
<evidence type="ECO:0000313" key="1">
    <source>
        <dbReference type="EMBL" id="KAI0093799.1"/>
    </source>
</evidence>
<proteinExistence type="predicted"/>
<name>A0ACB8UHL7_9APHY</name>
<protein>
    <submittedName>
        <fullName evidence="1">Uncharacterized protein</fullName>
    </submittedName>
</protein>
<organism evidence="1 2">
    <name type="scientific">Irpex rosettiformis</name>
    <dbReference type="NCBI Taxonomy" id="378272"/>
    <lineage>
        <taxon>Eukaryota</taxon>
        <taxon>Fungi</taxon>
        <taxon>Dikarya</taxon>
        <taxon>Basidiomycota</taxon>
        <taxon>Agaricomycotina</taxon>
        <taxon>Agaricomycetes</taxon>
        <taxon>Polyporales</taxon>
        <taxon>Irpicaceae</taxon>
        <taxon>Irpex</taxon>
    </lineage>
</organism>
<dbReference type="EMBL" id="MU274901">
    <property type="protein sequence ID" value="KAI0093799.1"/>
    <property type="molecule type" value="Genomic_DNA"/>
</dbReference>
<evidence type="ECO:0000313" key="2">
    <source>
        <dbReference type="Proteomes" id="UP001055072"/>
    </source>
</evidence>
<accession>A0ACB8UHL7</accession>
<comment type="caution">
    <text evidence="1">The sequence shown here is derived from an EMBL/GenBank/DDBJ whole genome shotgun (WGS) entry which is preliminary data.</text>
</comment>